<evidence type="ECO:0000256" key="1">
    <source>
        <dbReference type="SAM" id="SignalP"/>
    </source>
</evidence>
<feature type="chain" id="PRO_5012700779" evidence="1">
    <location>
        <begin position="16"/>
        <end position="128"/>
    </location>
</feature>
<dbReference type="AlphaFoldDB" id="A0A0B1T4P7"/>
<protein>
    <submittedName>
        <fullName evidence="2">Uncharacterized protein</fullName>
    </submittedName>
</protein>
<proteinExistence type="predicted"/>
<organism evidence="2 3">
    <name type="scientific">Oesophagostomum dentatum</name>
    <name type="common">Nodular worm</name>
    <dbReference type="NCBI Taxonomy" id="61180"/>
    <lineage>
        <taxon>Eukaryota</taxon>
        <taxon>Metazoa</taxon>
        <taxon>Ecdysozoa</taxon>
        <taxon>Nematoda</taxon>
        <taxon>Chromadorea</taxon>
        <taxon>Rhabditida</taxon>
        <taxon>Rhabditina</taxon>
        <taxon>Rhabditomorpha</taxon>
        <taxon>Strongyloidea</taxon>
        <taxon>Strongylidae</taxon>
        <taxon>Oesophagostomum</taxon>
    </lineage>
</organism>
<evidence type="ECO:0000313" key="2">
    <source>
        <dbReference type="EMBL" id="KHJ90762.1"/>
    </source>
</evidence>
<feature type="signal peptide" evidence="1">
    <location>
        <begin position="1"/>
        <end position="15"/>
    </location>
</feature>
<gene>
    <name evidence="2" type="ORF">OESDEN_09385</name>
</gene>
<sequence length="128" mass="14730">MVTLLILTFVAAINAKSLTIIPSTSFHGNNGKLASSDFIKESVAVDYQDETAPSGIQPRTSFTMDYTKMNETELYENRTTIFETWELLKELRYSKKHVIPLDYLCDFCMAVINKLKYRQKVESDFEQV</sequence>
<accession>A0A0B1T4P7</accession>
<keyword evidence="1" id="KW-0732">Signal</keyword>
<dbReference type="Proteomes" id="UP000053660">
    <property type="component" value="Unassembled WGS sequence"/>
</dbReference>
<name>A0A0B1T4P7_OESDE</name>
<dbReference type="OrthoDB" id="5865934at2759"/>
<evidence type="ECO:0000313" key="3">
    <source>
        <dbReference type="Proteomes" id="UP000053660"/>
    </source>
</evidence>
<dbReference type="EMBL" id="KN552685">
    <property type="protein sequence ID" value="KHJ90762.1"/>
    <property type="molecule type" value="Genomic_DNA"/>
</dbReference>
<reference evidence="2 3" key="1">
    <citation type="submission" date="2014-03" db="EMBL/GenBank/DDBJ databases">
        <title>Draft genome of the hookworm Oesophagostomum dentatum.</title>
        <authorList>
            <person name="Mitreva M."/>
        </authorList>
    </citation>
    <scope>NUCLEOTIDE SEQUENCE [LARGE SCALE GENOMIC DNA]</scope>
    <source>
        <strain evidence="2 3">OD-Hann</strain>
    </source>
</reference>
<keyword evidence="3" id="KW-1185">Reference proteome</keyword>